<dbReference type="PANTHER" id="PTHR14418:SF5">
    <property type="entry name" value="CONDENSIN COMPLEX SUBUNIT 3"/>
    <property type="match status" value="1"/>
</dbReference>
<evidence type="ECO:0000256" key="1">
    <source>
        <dbReference type="ARBA" id="ARBA00004286"/>
    </source>
</evidence>
<keyword evidence="7" id="KW-0131">Cell cycle</keyword>
<feature type="compositionally biased region" description="Basic and acidic residues" evidence="8">
    <location>
        <begin position="1076"/>
        <end position="1086"/>
    </location>
</feature>
<evidence type="ECO:0000256" key="5">
    <source>
        <dbReference type="ARBA" id="ARBA00022776"/>
    </source>
</evidence>
<dbReference type="InterPro" id="IPR025977">
    <property type="entry name" value="Cnd3_C"/>
</dbReference>
<evidence type="ECO:0000256" key="8">
    <source>
        <dbReference type="SAM" id="MobiDB-lite"/>
    </source>
</evidence>
<dbReference type="InterPro" id="IPR027165">
    <property type="entry name" value="CND3"/>
</dbReference>
<dbReference type="Pfam" id="PF12719">
    <property type="entry name" value="Cnd3"/>
    <property type="match status" value="1"/>
</dbReference>
<feature type="compositionally biased region" description="Acidic residues" evidence="8">
    <location>
        <begin position="1087"/>
        <end position="1101"/>
    </location>
</feature>
<keyword evidence="11" id="KW-1185">Reference proteome</keyword>
<sequence>MPGRTGTRSTRGTRTASGTKSARSSTIEVPDEGPVTSLRTEIVQVFSDAQKTTATQRKLVVTLRKIQEACCFEPPPTKKGKKGQEEEYQDFEEDDFNQEVVRTVLRVMNVKKSEPAGDRVIRFLCAFLKYANEKDQKNFAVEGEEEGQFETPSTRLNAQILRTLLRLLPSKDKTVRFRATQTVTQLLNSLEQIDDDVYALIKVGLSKRLRDKETPVRVQACLGLGRLAGPDEDEEDDESDEEAANLLDKLVMVMINDPDAQVRRAILSNIPFWPTTLRYQLERARDLDPATRRIVYTRILPTLGDFRHLSLVEREKLIRWGLKDRDETVRKAAANLFHSRWIEDCASKRDTRPEEERTPGTTVPPNIESLCELLERVDIVNSGDDDGMAHEAMKEFWANRVDYREDLTFDDDFWRDLEPASAFVVRSLHDYLQDTDNEQVRDMLEDKFPTVKHLAFHMRDKINAAIQATEKMAVIDDDDPEVDEAREIAEDCNFVARQLMHVCLSLDYSDEMGRRNMYGIMREAIAQPALDEDLTKLAIEVLRIVCGNRGEHDFCAVVMEAIQDVRDTVLEEESTEGAGDVESFHDAPVEQSSPPSASRKAKPVKQLSAEEEEAKRVREILVYAKCLHIVQCTLQNVTCDLESDTNLTSMLNMLIIPAVQAREAMIRERGVICLGLAALLSKDLAANNLDLFFHCFTKGHDALKEITLEVLSDVIITHPHLLAPPVPDPDTTEQSEVPEVSPRLKPLLKVLLRGIASENTGVGQRACEASQKLVFHNLLPPEAAAEIVKAFTLLYFDPDGTSNPAVRQALTYFLPVFCHTNVKNAQLMASIAVPVVQKLLIIRDEIEEDEDAEMVGWPVITAHLADWTDGRKVVGQTELGLDGKMSSSAESELPHIALAVDILERALTSTCSKDERKPLISLLTKLHISATAPKRKEGENTDTELLETLQSLASEAVEDKIGVDATQRNALVKLDATLTKRLGEVADPTVIQEDREDTVTPETVNAPAAEPRSSVARSSVARSSVAPSVDGSDMEVDDEDTMLAGMQGEGTRMPLEADESEDDEESTPRPTKRARSSREGTEKTEADIMDELLASDEEMDM</sequence>
<feature type="region of interest" description="Disordered" evidence="8">
    <location>
        <begin position="1"/>
        <end position="34"/>
    </location>
</feature>
<evidence type="ECO:0000256" key="4">
    <source>
        <dbReference type="ARBA" id="ARBA00022618"/>
    </source>
</evidence>
<evidence type="ECO:0000313" key="11">
    <source>
        <dbReference type="Proteomes" id="UP001521222"/>
    </source>
</evidence>
<comment type="similarity">
    <text evidence="2">Belongs to the CND3 (condensin subunit 3) family.</text>
</comment>
<feature type="region of interest" description="Disordered" evidence="8">
    <location>
        <begin position="570"/>
        <end position="608"/>
    </location>
</feature>
<feature type="compositionally biased region" description="Acidic residues" evidence="8">
    <location>
        <begin position="1056"/>
        <end position="1065"/>
    </location>
</feature>
<evidence type="ECO:0000256" key="7">
    <source>
        <dbReference type="ARBA" id="ARBA00023306"/>
    </source>
</evidence>
<keyword evidence="5" id="KW-0498">Mitosis</keyword>
<dbReference type="PANTHER" id="PTHR14418">
    <property type="entry name" value="CONDENSIN COMPLEX SUBUNIT 3-RELATED"/>
    <property type="match status" value="1"/>
</dbReference>
<comment type="subcellular location">
    <subcellularLocation>
        <location evidence="1">Chromosome</location>
    </subcellularLocation>
</comment>
<dbReference type="InterPro" id="IPR016024">
    <property type="entry name" value="ARM-type_fold"/>
</dbReference>
<comment type="caution">
    <text evidence="10">The sequence shown here is derived from an EMBL/GenBank/DDBJ whole genome shotgun (WGS) entry which is preliminary data.</text>
</comment>
<feature type="compositionally biased region" description="Low complexity" evidence="8">
    <location>
        <begin position="1"/>
        <end position="19"/>
    </location>
</feature>
<dbReference type="Proteomes" id="UP001521222">
    <property type="component" value="Unassembled WGS sequence"/>
</dbReference>
<name>A0ABR3RBU7_9PLEO</name>
<feature type="region of interest" description="Disordered" evidence="8">
    <location>
        <begin position="988"/>
        <end position="1101"/>
    </location>
</feature>
<dbReference type="EMBL" id="JAKIXB020000015">
    <property type="protein sequence ID" value="KAL1601920.1"/>
    <property type="molecule type" value="Genomic_DNA"/>
</dbReference>
<evidence type="ECO:0000313" key="10">
    <source>
        <dbReference type="EMBL" id="KAL1601920.1"/>
    </source>
</evidence>
<keyword evidence="3" id="KW-0158">Chromosome</keyword>
<keyword evidence="6" id="KW-0226">DNA condensation</keyword>
<accession>A0ABR3RBU7</accession>
<evidence type="ECO:0000259" key="9">
    <source>
        <dbReference type="Pfam" id="PF12719"/>
    </source>
</evidence>
<organism evidence="10 11">
    <name type="scientific">Nothophoma quercina</name>
    <dbReference type="NCBI Taxonomy" id="749835"/>
    <lineage>
        <taxon>Eukaryota</taxon>
        <taxon>Fungi</taxon>
        <taxon>Dikarya</taxon>
        <taxon>Ascomycota</taxon>
        <taxon>Pezizomycotina</taxon>
        <taxon>Dothideomycetes</taxon>
        <taxon>Pleosporomycetidae</taxon>
        <taxon>Pleosporales</taxon>
        <taxon>Pleosporineae</taxon>
        <taxon>Didymellaceae</taxon>
        <taxon>Nothophoma</taxon>
    </lineage>
</organism>
<evidence type="ECO:0000256" key="3">
    <source>
        <dbReference type="ARBA" id="ARBA00022454"/>
    </source>
</evidence>
<feature type="domain" description="Nuclear condensin complex subunit 3 C-terminal" evidence="9">
    <location>
        <begin position="625"/>
        <end position="928"/>
    </location>
</feature>
<gene>
    <name evidence="10" type="primary">YCG1</name>
    <name evidence="10" type="ORF">SLS59_005085</name>
</gene>
<protein>
    <submittedName>
        <fullName evidence="10">Chromosome condensation complex Condensin, subunit G</fullName>
    </submittedName>
</protein>
<evidence type="ECO:0000256" key="6">
    <source>
        <dbReference type="ARBA" id="ARBA00023067"/>
    </source>
</evidence>
<feature type="compositionally biased region" description="Acidic residues" evidence="8">
    <location>
        <begin position="1032"/>
        <end position="1041"/>
    </location>
</feature>
<proteinExistence type="inferred from homology"/>
<evidence type="ECO:0000256" key="2">
    <source>
        <dbReference type="ARBA" id="ARBA00006533"/>
    </source>
</evidence>
<dbReference type="Gene3D" id="1.25.10.10">
    <property type="entry name" value="Leucine-rich Repeat Variant"/>
    <property type="match status" value="1"/>
</dbReference>
<dbReference type="SUPFAM" id="SSF48371">
    <property type="entry name" value="ARM repeat"/>
    <property type="match status" value="1"/>
</dbReference>
<feature type="compositionally biased region" description="Low complexity" evidence="8">
    <location>
        <begin position="1006"/>
        <end position="1029"/>
    </location>
</feature>
<keyword evidence="4" id="KW-0132">Cell division</keyword>
<dbReference type="InterPro" id="IPR011989">
    <property type="entry name" value="ARM-like"/>
</dbReference>
<reference evidence="10 11" key="1">
    <citation type="submission" date="2024-02" db="EMBL/GenBank/DDBJ databases">
        <title>De novo assembly and annotation of 12 fungi associated with fruit tree decline syndrome in Ontario, Canada.</title>
        <authorList>
            <person name="Sulman M."/>
            <person name="Ellouze W."/>
            <person name="Ilyukhin E."/>
        </authorList>
    </citation>
    <scope>NUCLEOTIDE SEQUENCE [LARGE SCALE GENOMIC DNA]</scope>
    <source>
        <strain evidence="10 11">M97-236</strain>
    </source>
</reference>